<dbReference type="PROSITE" id="PS50041">
    <property type="entry name" value="C_TYPE_LECTIN_2"/>
    <property type="match status" value="1"/>
</dbReference>
<dbReference type="eggNOG" id="ENOG502TBGV">
    <property type="taxonomic scope" value="Eukaryota"/>
</dbReference>
<dbReference type="InterPro" id="IPR016187">
    <property type="entry name" value="CTDL_fold"/>
</dbReference>
<dbReference type="InterPro" id="IPR018378">
    <property type="entry name" value="C-type_lectin_CS"/>
</dbReference>
<dbReference type="EMBL" id="GL732551">
    <property type="protein sequence ID" value="EFX79504.1"/>
    <property type="molecule type" value="Genomic_DNA"/>
</dbReference>
<dbReference type="InterPro" id="IPR035914">
    <property type="entry name" value="Sperma_CUB_dom_sf"/>
</dbReference>
<dbReference type="OrthoDB" id="10057776at2759"/>
<keyword evidence="1" id="KW-1015">Disulfide bond</keyword>
<feature type="chain" id="PRO_5003241116" description="C-type lectin domain-containing protein" evidence="2">
    <location>
        <begin position="24"/>
        <end position="282"/>
    </location>
</feature>
<feature type="signal peptide" evidence="2">
    <location>
        <begin position="1"/>
        <end position="23"/>
    </location>
</feature>
<dbReference type="PROSITE" id="PS00615">
    <property type="entry name" value="C_TYPE_LECTIN_1"/>
    <property type="match status" value="1"/>
</dbReference>
<dbReference type="SUPFAM" id="SSF49854">
    <property type="entry name" value="Spermadhesin, CUB domain"/>
    <property type="match status" value="1"/>
</dbReference>
<dbReference type="KEGG" id="dpx:DAPPUDRAFT_319341"/>
<evidence type="ECO:0000256" key="1">
    <source>
        <dbReference type="ARBA" id="ARBA00023157"/>
    </source>
</evidence>
<dbReference type="GO" id="GO:0009897">
    <property type="term" value="C:external side of plasma membrane"/>
    <property type="evidence" value="ECO:0000318"/>
    <property type="project" value="GO_Central"/>
</dbReference>
<dbReference type="PhylomeDB" id="E9GLF3"/>
<dbReference type="Gene3D" id="3.10.100.10">
    <property type="entry name" value="Mannose-Binding Protein A, subunit A"/>
    <property type="match status" value="1"/>
</dbReference>
<dbReference type="HOGENOM" id="CLU_1039224_0_0_1"/>
<keyword evidence="5" id="KW-1185">Reference proteome</keyword>
<protein>
    <recommendedName>
        <fullName evidence="3">C-type lectin domain-containing protein</fullName>
    </recommendedName>
</protein>
<dbReference type="InterPro" id="IPR051004">
    <property type="entry name" value="DC-SIGN_domain-containing"/>
</dbReference>
<sequence>MTIFPSICLFVLLFLLFSSSSYGNVLPQDSNLCQESLFVKDVAVIDAAQQANCIWRVQTDENYILVFTLQSGDGNSEQAQDFVDIHDGLDEYSPILLLENQKVHKVSGKHFPSQALYSTHSMAIVRFKKTPTSPLRLKIQKAVDCPLNLDSNSECGRVVDEVSCYCITNTTRDHASQMTYCNDNQMKLLAVETRSKETAIYAAWGTTTVFWTSGSDSANEGIWVWESTNATLPCPGYANWANLQPDNAGNNEDCLALNWRSVEGWNDYPCSNLYQAICEAHP</sequence>
<dbReference type="AlphaFoldDB" id="E9GLF3"/>
<organism evidence="4 5">
    <name type="scientific">Daphnia pulex</name>
    <name type="common">Water flea</name>
    <dbReference type="NCBI Taxonomy" id="6669"/>
    <lineage>
        <taxon>Eukaryota</taxon>
        <taxon>Metazoa</taxon>
        <taxon>Ecdysozoa</taxon>
        <taxon>Arthropoda</taxon>
        <taxon>Crustacea</taxon>
        <taxon>Branchiopoda</taxon>
        <taxon>Diplostraca</taxon>
        <taxon>Cladocera</taxon>
        <taxon>Anomopoda</taxon>
        <taxon>Daphniidae</taxon>
        <taxon>Daphnia</taxon>
    </lineage>
</organism>
<dbReference type="GO" id="GO:0030246">
    <property type="term" value="F:carbohydrate binding"/>
    <property type="evidence" value="ECO:0000318"/>
    <property type="project" value="GO_Central"/>
</dbReference>
<name>E9GLF3_DAPPU</name>
<dbReference type="Gene3D" id="2.60.120.290">
    <property type="entry name" value="Spermadhesin, CUB domain"/>
    <property type="match status" value="1"/>
</dbReference>
<reference evidence="4 5" key="1">
    <citation type="journal article" date="2011" name="Science">
        <title>The ecoresponsive genome of Daphnia pulex.</title>
        <authorList>
            <person name="Colbourne J.K."/>
            <person name="Pfrender M.E."/>
            <person name="Gilbert D."/>
            <person name="Thomas W.K."/>
            <person name="Tucker A."/>
            <person name="Oakley T.H."/>
            <person name="Tokishita S."/>
            <person name="Aerts A."/>
            <person name="Arnold G.J."/>
            <person name="Basu M.K."/>
            <person name="Bauer D.J."/>
            <person name="Caceres C.E."/>
            <person name="Carmel L."/>
            <person name="Casola C."/>
            <person name="Choi J.H."/>
            <person name="Detter J.C."/>
            <person name="Dong Q."/>
            <person name="Dusheyko S."/>
            <person name="Eads B.D."/>
            <person name="Frohlich T."/>
            <person name="Geiler-Samerotte K.A."/>
            <person name="Gerlach D."/>
            <person name="Hatcher P."/>
            <person name="Jogdeo S."/>
            <person name="Krijgsveld J."/>
            <person name="Kriventseva E.V."/>
            <person name="Kultz D."/>
            <person name="Laforsch C."/>
            <person name="Lindquist E."/>
            <person name="Lopez J."/>
            <person name="Manak J.R."/>
            <person name="Muller J."/>
            <person name="Pangilinan J."/>
            <person name="Patwardhan R.P."/>
            <person name="Pitluck S."/>
            <person name="Pritham E.J."/>
            <person name="Rechtsteiner A."/>
            <person name="Rho M."/>
            <person name="Rogozin I.B."/>
            <person name="Sakarya O."/>
            <person name="Salamov A."/>
            <person name="Schaack S."/>
            <person name="Shapiro H."/>
            <person name="Shiga Y."/>
            <person name="Skalitzky C."/>
            <person name="Smith Z."/>
            <person name="Souvorov A."/>
            <person name="Sung W."/>
            <person name="Tang Z."/>
            <person name="Tsuchiya D."/>
            <person name="Tu H."/>
            <person name="Vos H."/>
            <person name="Wang M."/>
            <person name="Wolf Y.I."/>
            <person name="Yamagata H."/>
            <person name="Yamada T."/>
            <person name="Ye Y."/>
            <person name="Shaw J.R."/>
            <person name="Andrews J."/>
            <person name="Crease T.J."/>
            <person name="Tang H."/>
            <person name="Lucas S.M."/>
            <person name="Robertson H.M."/>
            <person name="Bork P."/>
            <person name="Koonin E.V."/>
            <person name="Zdobnov E.M."/>
            <person name="Grigoriev I.V."/>
            <person name="Lynch M."/>
            <person name="Boore J.L."/>
        </authorList>
    </citation>
    <scope>NUCLEOTIDE SEQUENCE [LARGE SCALE GENOMIC DNA]</scope>
</reference>
<evidence type="ECO:0000313" key="4">
    <source>
        <dbReference type="EMBL" id="EFX79504.1"/>
    </source>
</evidence>
<evidence type="ECO:0000313" key="5">
    <source>
        <dbReference type="Proteomes" id="UP000000305"/>
    </source>
</evidence>
<dbReference type="GO" id="GO:0038187">
    <property type="term" value="F:pattern recognition receptor activity"/>
    <property type="evidence" value="ECO:0000318"/>
    <property type="project" value="GO_Central"/>
</dbReference>
<gene>
    <name evidence="4" type="ORF">DAPPUDRAFT_319341</name>
</gene>
<dbReference type="GO" id="GO:0006955">
    <property type="term" value="P:immune response"/>
    <property type="evidence" value="ECO:0000318"/>
    <property type="project" value="GO_Central"/>
</dbReference>
<dbReference type="PANTHER" id="PTHR22802:SF465">
    <property type="entry name" value="AT17652P-RELATED"/>
    <property type="match status" value="1"/>
</dbReference>
<dbReference type="InParanoid" id="E9GLF3"/>
<dbReference type="SMART" id="SM00034">
    <property type="entry name" value="CLECT"/>
    <property type="match status" value="1"/>
</dbReference>
<dbReference type="InterPro" id="IPR001304">
    <property type="entry name" value="C-type_lectin-like"/>
</dbReference>
<dbReference type="PANTHER" id="PTHR22802">
    <property type="entry name" value="C-TYPE LECTIN SUPERFAMILY MEMBER"/>
    <property type="match status" value="1"/>
</dbReference>
<feature type="domain" description="C-type lectin" evidence="3">
    <location>
        <begin position="160"/>
        <end position="279"/>
    </location>
</feature>
<keyword evidence="2" id="KW-0732">Signal</keyword>
<accession>E9GLF3</accession>
<proteinExistence type="predicted"/>
<dbReference type="CDD" id="cd00037">
    <property type="entry name" value="CLECT"/>
    <property type="match status" value="1"/>
</dbReference>
<dbReference type="SUPFAM" id="SSF56436">
    <property type="entry name" value="C-type lectin-like"/>
    <property type="match status" value="1"/>
</dbReference>
<evidence type="ECO:0000259" key="3">
    <source>
        <dbReference type="PROSITE" id="PS50041"/>
    </source>
</evidence>
<dbReference type="InterPro" id="IPR016186">
    <property type="entry name" value="C-type_lectin-like/link_sf"/>
</dbReference>
<dbReference type="Proteomes" id="UP000000305">
    <property type="component" value="Unassembled WGS sequence"/>
</dbReference>
<dbReference type="Pfam" id="PF00059">
    <property type="entry name" value="Lectin_C"/>
    <property type="match status" value="1"/>
</dbReference>
<evidence type="ECO:0000256" key="2">
    <source>
        <dbReference type="SAM" id="SignalP"/>
    </source>
</evidence>